<dbReference type="Gene3D" id="6.20.330.10">
    <property type="match status" value="1"/>
</dbReference>
<gene>
    <name evidence="9" type="primary">sppA</name>
    <name evidence="9" type="ORF">NM961_04810</name>
</gene>
<dbReference type="InterPro" id="IPR029045">
    <property type="entry name" value="ClpP/crotonase-like_dom_sf"/>
</dbReference>
<dbReference type="SUPFAM" id="SSF52096">
    <property type="entry name" value="ClpP/crotonase"/>
    <property type="match status" value="2"/>
</dbReference>
<keyword evidence="3" id="KW-0645">Protease</keyword>
<dbReference type="PIRSF" id="PIRSF001217">
    <property type="entry name" value="Protease_4_SppA"/>
    <property type="match status" value="1"/>
</dbReference>
<evidence type="ECO:0000256" key="6">
    <source>
        <dbReference type="ARBA" id="ARBA00023136"/>
    </source>
</evidence>
<dbReference type="InterPro" id="IPR002142">
    <property type="entry name" value="Peptidase_S49"/>
</dbReference>
<dbReference type="InterPro" id="IPR047272">
    <property type="entry name" value="S49_SppA_C"/>
</dbReference>
<dbReference type="Proteomes" id="UP001165498">
    <property type="component" value="Unassembled WGS sequence"/>
</dbReference>
<dbReference type="InterPro" id="IPR004635">
    <property type="entry name" value="Pept_S49_SppA"/>
</dbReference>
<comment type="subcellular location">
    <subcellularLocation>
        <location evidence="1">Membrane</location>
    </subcellularLocation>
</comment>
<dbReference type="InterPro" id="IPR004634">
    <property type="entry name" value="Pept_S49_pIV"/>
</dbReference>
<evidence type="ECO:0000256" key="1">
    <source>
        <dbReference type="ARBA" id="ARBA00004370"/>
    </source>
</evidence>
<organism evidence="9 10">
    <name type="scientific">Tahibacter harae</name>
    <dbReference type="NCBI Taxonomy" id="2963937"/>
    <lineage>
        <taxon>Bacteria</taxon>
        <taxon>Pseudomonadati</taxon>
        <taxon>Pseudomonadota</taxon>
        <taxon>Gammaproteobacteria</taxon>
        <taxon>Lysobacterales</taxon>
        <taxon>Rhodanobacteraceae</taxon>
        <taxon>Tahibacter</taxon>
    </lineage>
</organism>
<evidence type="ECO:0000259" key="8">
    <source>
        <dbReference type="Pfam" id="PF01343"/>
    </source>
</evidence>
<keyword evidence="10" id="KW-1185">Reference proteome</keyword>
<reference evidence="9" key="1">
    <citation type="submission" date="2022-07" db="EMBL/GenBank/DDBJ databases">
        <title>Tahibacter sp., a new gammaproteobacterium isolated from the silt sample collected at pig farm.</title>
        <authorList>
            <person name="Chen H."/>
        </authorList>
    </citation>
    <scope>NUCLEOTIDE SEQUENCE</scope>
    <source>
        <strain evidence="9">P2K</strain>
    </source>
</reference>
<keyword evidence="7" id="KW-1133">Transmembrane helix</keyword>
<dbReference type="RefSeq" id="WP_255911975.1">
    <property type="nucleotide sequence ID" value="NZ_JANFQO010000003.1"/>
</dbReference>
<evidence type="ECO:0000256" key="5">
    <source>
        <dbReference type="ARBA" id="ARBA00022825"/>
    </source>
</evidence>
<dbReference type="Gene3D" id="3.90.226.10">
    <property type="entry name" value="2-enoyl-CoA Hydratase, Chain A, domain 1"/>
    <property type="match status" value="3"/>
</dbReference>
<evidence type="ECO:0000256" key="4">
    <source>
        <dbReference type="ARBA" id="ARBA00022801"/>
    </source>
</evidence>
<name>A0ABT1QP56_9GAMM</name>
<dbReference type="CDD" id="cd07018">
    <property type="entry name" value="S49_SppA_67K_type"/>
    <property type="match status" value="1"/>
</dbReference>
<dbReference type="Pfam" id="PF01343">
    <property type="entry name" value="Peptidase_S49"/>
    <property type="match status" value="2"/>
</dbReference>
<comment type="caution">
    <text evidence="9">The sequence shown here is derived from an EMBL/GenBank/DDBJ whole genome shotgun (WGS) entry which is preliminary data.</text>
</comment>
<feature type="transmembrane region" description="Helical" evidence="7">
    <location>
        <begin position="26"/>
        <end position="45"/>
    </location>
</feature>
<dbReference type="EMBL" id="JANFQO010000003">
    <property type="protein sequence ID" value="MCQ4164025.1"/>
    <property type="molecule type" value="Genomic_DNA"/>
</dbReference>
<sequence>MTERKPGLLRRFFTGIWDAVNFTRRLVLNLIFLFILLAFFIALSARAPLLQPRTALVLDLKGQLVEQYRNDAGSRALERMLGNKAAEFQLRDVLDVIQRAAKDPNIERIVLLPDDLRGAGMASLMEIGQALERFRSSGKEVVAVSDGMTQLPYLLSTHADQILLHPDGAVLLNGFASYRGYYKDLLDKLAVTVHLFRVGEFKSAAEPYILNGASSEAREADRYWLDGLWQTWLSEVGSRRKLEPKAIQNGIEILPDAVEDANGDMAKIALTSHLVDRLATRDEAREILIAKGVADKENHTFRQIHWRDYQAMLSQSAPDLRASVAVVVAEGEIVGGEQAPGTVGGESTAALLREAREDDNVKAVVLRVNSPGGEVFASEQIRREVQLIKAAGKPVIASMGDVAASGGYWISMNADEIYAQPATITGSIGIFGLFVNIDATLQKIGVHTDGVGTTPFAGALDPRRPLDPSVAKVIQSIIDKGYRDFIGRVAEARGKQPAEIDQVARGRVWSGRQALERGLVDKLGGLDAAVAAAAERAKLGTEWQTRYIEKTPGAFERFLLSLSNNASAQALARIELLRPETALLQDPDLQRPLRMLRSLQDGKPKAFAYCFCEIR</sequence>
<dbReference type="CDD" id="cd07023">
    <property type="entry name" value="S49_Sppa_N_C"/>
    <property type="match status" value="1"/>
</dbReference>
<keyword evidence="7" id="KW-0812">Transmembrane</keyword>
<keyword evidence="4" id="KW-0378">Hydrolase</keyword>
<dbReference type="NCBIfam" id="TIGR00705">
    <property type="entry name" value="SppA_67K"/>
    <property type="match status" value="1"/>
</dbReference>
<dbReference type="NCBIfam" id="TIGR00706">
    <property type="entry name" value="SppA_dom"/>
    <property type="match status" value="1"/>
</dbReference>
<evidence type="ECO:0000313" key="10">
    <source>
        <dbReference type="Proteomes" id="UP001165498"/>
    </source>
</evidence>
<feature type="domain" description="Peptidase S49" evidence="8">
    <location>
        <begin position="389"/>
        <end position="539"/>
    </location>
</feature>
<feature type="domain" description="Peptidase S49" evidence="8">
    <location>
        <begin position="134"/>
        <end position="286"/>
    </location>
</feature>
<accession>A0ABT1QP56</accession>
<evidence type="ECO:0000313" key="9">
    <source>
        <dbReference type="EMBL" id="MCQ4164025.1"/>
    </source>
</evidence>
<proteinExistence type="inferred from homology"/>
<dbReference type="InterPro" id="IPR047217">
    <property type="entry name" value="S49_SppA_67K_type_N"/>
</dbReference>
<evidence type="ECO:0000256" key="2">
    <source>
        <dbReference type="ARBA" id="ARBA00008683"/>
    </source>
</evidence>
<keyword evidence="5" id="KW-0720">Serine protease</keyword>
<dbReference type="PANTHER" id="PTHR33209">
    <property type="entry name" value="PROTEASE 4"/>
    <property type="match status" value="1"/>
</dbReference>
<keyword evidence="6 7" id="KW-0472">Membrane</keyword>
<comment type="similarity">
    <text evidence="2">Belongs to the peptidase S49 family.</text>
</comment>
<evidence type="ECO:0000256" key="3">
    <source>
        <dbReference type="ARBA" id="ARBA00022670"/>
    </source>
</evidence>
<dbReference type="PANTHER" id="PTHR33209:SF1">
    <property type="entry name" value="PEPTIDASE S49 DOMAIN-CONTAINING PROTEIN"/>
    <property type="match status" value="1"/>
</dbReference>
<evidence type="ECO:0000256" key="7">
    <source>
        <dbReference type="SAM" id="Phobius"/>
    </source>
</evidence>
<protein>
    <submittedName>
        <fullName evidence="9">Signal peptide peptidase SppA</fullName>
    </submittedName>
</protein>